<evidence type="ECO:0000313" key="3">
    <source>
        <dbReference type="Proteomes" id="UP000198606"/>
    </source>
</evidence>
<accession>A0A1G8H5N6</accession>
<protein>
    <submittedName>
        <fullName evidence="2">Predicted enzyme of the cupin superfamily</fullName>
    </submittedName>
</protein>
<dbReference type="InterPro" id="IPR008579">
    <property type="entry name" value="UGlyAH_Cupin_dom"/>
</dbReference>
<evidence type="ECO:0000259" key="1">
    <source>
        <dbReference type="Pfam" id="PF05899"/>
    </source>
</evidence>
<proteinExistence type="predicted"/>
<reference evidence="2 3" key="1">
    <citation type="submission" date="2016-10" db="EMBL/GenBank/DDBJ databases">
        <authorList>
            <person name="de Groot N.N."/>
        </authorList>
    </citation>
    <scope>NUCLEOTIDE SEQUENCE [LARGE SCALE GENOMIC DNA]</scope>
    <source>
        <strain evidence="2 3">LMG 18387</strain>
    </source>
</reference>
<gene>
    <name evidence="2" type="ORF">SAMN05216588_11064</name>
</gene>
<dbReference type="InterPro" id="IPR014710">
    <property type="entry name" value="RmlC-like_jellyroll"/>
</dbReference>
<name>A0A1G8H5N6_9GAMM</name>
<dbReference type="STRING" id="29435.SAMN05216588_11064"/>
<dbReference type="Proteomes" id="UP000198606">
    <property type="component" value="Unassembled WGS sequence"/>
</dbReference>
<dbReference type="PANTHER" id="PTHR40943:SF1">
    <property type="entry name" value="CYTOPLASMIC PROTEIN"/>
    <property type="match status" value="1"/>
</dbReference>
<dbReference type="EMBL" id="FNDG01000010">
    <property type="protein sequence ID" value="SDI01820.1"/>
    <property type="molecule type" value="Genomic_DNA"/>
</dbReference>
<sequence>MIPIVHFAQPAAARRLPDETASRLIDDPLAEGRHVHFQEPRQGYVTGVARAMDSDRSFSDYPWVELSIIEAGTLHIEGDGYALTVSAGETLVVPRGANLRWWHHGELRRIFVAFNGPASLGDMPARALKIDAHAGLQPCRPPSAEVLLTPEPVARSHTQFASGGCLRIGIWSCTAYARRQVEPGYSELMYFYEGSVAFATPGGKRYEVKAGEAILIPAGASNAWRNDVAVKKLFCILA</sequence>
<dbReference type="InterPro" id="IPR011051">
    <property type="entry name" value="RmlC_Cupin_sf"/>
</dbReference>
<evidence type="ECO:0000313" key="2">
    <source>
        <dbReference type="EMBL" id="SDI01820.1"/>
    </source>
</evidence>
<feature type="domain" description="(S)-ureidoglycine aminohydrolase cupin" evidence="1">
    <location>
        <begin position="167"/>
        <end position="233"/>
    </location>
</feature>
<dbReference type="SUPFAM" id="SSF51182">
    <property type="entry name" value="RmlC-like cupins"/>
    <property type="match status" value="2"/>
</dbReference>
<dbReference type="PANTHER" id="PTHR40943">
    <property type="entry name" value="CYTOPLASMIC PROTEIN-RELATED"/>
    <property type="match status" value="1"/>
</dbReference>
<organism evidence="2 3">
    <name type="scientific">Phytopseudomonas flavescens</name>
    <dbReference type="NCBI Taxonomy" id="29435"/>
    <lineage>
        <taxon>Bacteria</taxon>
        <taxon>Pseudomonadati</taxon>
        <taxon>Pseudomonadota</taxon>
        <taxon>Gammaproteobacteria</taxon>
        <taxon>Pseudomonadales</taxon>
        <taxon>Pseudomonadaceae</taxon>
        <taxon>Phytopseudomonas</taxon>
    </lineage>
</organism>
<dbReference type="AlphaFoldDB" id="A0A1G8H5N6"/>
<dbReference type="Pfam" id="PF05899">
    <property type="entry name" value="Cupin_3"/>
    <property type="match status" value="1"/>
</dbReference>
<dbReference type="RefSeq" id="WP_084306663.1">
    <property type="nucleotide sequence ID" value="NZ_FNDG01000010.1"/>
</dbReference>
<dbReference type="Gene3D" id="2.60.120.10">
    <property type="entry name" value="Jelly Rolls"/>
    <property type="match status" value="2"/>
</dbReference>